<accession>A0A5K4F965</accession>
<feature type="transmembrane region" description="Helical" evidence="2">
    <location>
        <begin position="573"/>
        <end position="593"/>
    </location>
</feature>
<feature type="transmembrane region" description="Helical" evidence="2">
    <location>
        <begin position="519"/>
        <end position="536"/>
    </location>
</feature>
<dbReference type="PANTHER" id="PTHR18945">
    <property type="entry name" value="NEUROTRANSMITTER GATED ION CHANNEL"/>
    <property type="match status" value="1"/>
</dbReference>
<comment type="subcellular location">
    <subcellularLocation>
        <location evidence="1">Membrane</location>
        <topology evidence="1">Multi-pass membrane protein</topology>
    </subcellularLocation>
</comment>
<dbReference type="AlphaFoldDB" id="A0A5K4F965"/>
<keyword evidence="2" id="KW-0812">Transmembrane</keyword>
<dbReference type="GO" id="GO:0004888">
    <property type="term" value="F:transmembrane signaling receptor activity"/>
    <property type="evidence" value="ECO:0007669"/>
    <property type="project" value="InterPro"/>
</dbReference>
<dbReference type="WBParaSite" id="Smp_334630.2">
    <property type="protein sequence ID" value="Smp_334630.2"/>
    <property type="gene ID" value="Smp_334630"/>
</dbReference>
<keyword evidence="2" id="KW-1133">Transmembrane helix</keyword>
<evidence type="ECO:0008006" key="4">
    <source>
        <dbReference type="Google" id="ProtNLM"/>
    </source>
</evidence>
<name>A0A5K4F965_SCHMA</name>
<organism evidence="3">
    <name type="scientific">Schistosoma mansoni</name>
    <name type="common">Blood fluke</name>
    <dbReference type="NCBI Taxonomy" id="6183"/>
    <lineage>
        <taxon>Eukaryota</taxon>
        <taxon>Metazoa</taxon>
        <taxon>Spiralia</taxon>
        <taxon>Lophotrochozoa</taxon>
        <taxon>Platyhelminthes</taxon>
        <taxon>Trematoda</taxon>
        <taxon>Digenea</taxon>
        <taxon>Strigeidida</taxon>
        <taxon>Schistosomatoidea</taxon>
        <taxon>Schistosomatidae</taxon>
        <taxon>Schistosoma</taxon>
    </lineage>
</organism>
<dbReference type="InterPro" id="IPR038050">
    <property type="entry name" value="Neuro_actylchol_rec"/>
</dbReference>
<evidence type="ECO:0000256" key="1">
    <source>
        <dbReference type="ARBA" id="ARBA00004141"/>
    </source>
</evidence>
<evidence type="ECO:0000313" key="3">
    <source>
        <dbReference type="WBParaSite" id="Smp_334630.2"/>
    </source>
</evidence>
<proteinExistence type="predicted"/>
<dbReference type="ExpressionAtlas" id="A0A5K4F965">
    <property type="expression patterns" value="baseline"/>
</dbReference>
<keyword evidence="2" id="KW-0472">Membrane</keyword>
<feature type="transmembrane region" description="Helical" evidence="2">
    <location>
        <begin position="646"/>
        <end position="667"/>
    </location>
</feature>
<dbReference type="InParanoid" id="A0A5K4F965"/>
<dbReference type="InterPro" id="IPR036734">
    <property type="entry name" value="Neur_chan_lig-bd_sf"/>
</dbReference>
<feature type="transmembrane region" description="Helical" evidence="2">
    <location>
        <begin position="490"/>
        <end position="512"/>
    </location>
</feature>
<dbReference type="Gene3D" id="1.20.58.390">
    <property type="entry name" value="Neurotransmitter-gated ion-channel transmembrane domain"/>
    <property type="match status" value="2"/>
</dbReference>
<dbReference type="InterPro" id="IPR036719">
    <property type="entry name" value="Neuro-gated_channel_TM_sf"/>
</dbReference>
<protein>
    <recommendedName>
        <fullName evidence="4">Neurotransmitter-gated ion-channel ligand-binding domain-containing protein</fullName>
    </recommendedName>
</protein>
<evidence type="ECO:0000256" key="2">
    <source>
        <dbReference type="SAM" id="Phobius"/>
    </source>
</evidence>
<dbReference type="Gene3D" id="2.70.170.10">
    <property type="entry name" value="Neurotransmitter-gated ion-channel ligand-binding domain"/>
    <property type="match status" value="1"/>
</dbReference>
<sequence>MDRNIHLSISDHELILDKYDLHKRDQTLLLKHTNSLPIEEYYNLDPDPYHLYHNQYSNSCYAPIQHNRSKSYQPRMVTRSSINYRNQLKHSLSNKFYSNIEQKNLIKLNNKPLYTTNNTTHIPTLHNTYNTTYNTTTDNNHNSNMDSQLLSSSLSPEFMGNSSKESNTTTDDLLLNKRTSNYTTNNTTNKKYIKNESKLYSTIITPIPLISYQHNIIPNNIDIYPNKLDNSSISINDKRLSNINNNDNSNENILIERNRKSKVNIGKPMNMSKARVELVLIFVKVGQVDTVNERYQADIFLQARWREPLLDAMWNKSSLKSKSSWQTNPSIENPFTDLTSKRQLNTLKLQDDEFWNPRLLIDNAEGEPIEIISHEVEFIEPDFEAYLVEKRRIKGIFHETLELRHFPFDCQDLSVTITCDRTTDEVELVASPTEVSQVDVRCAADSQEWKIFHHVDIKSIEIQTGYSPSTSKRHHPGLVFTSRSARRSGYFLVNMILISCVLCLLSFSAFSVPANENRLQLSLLLLLTTVTFKFAASQNLPKISYLTYLFRAGDRGCALPLRSPTIGRNENRLQLLLLLLLLLLTTVTFKFVASQNLPKISYLTYLDKVVLVNFFMLVILTVWHAIARAVSASKPKFLEYEHYVMYSLLSCYCIGSVLFGLTVYLDAGSRRRLMKRKDIEFNQYKQQIEAEKQQHSILSVSLEEWLNSPHNSITDNLLDKNDP</sequence>
<dbReference type="GO" id="GO:0016020">
    <property type="term" value="C:membrane"/>
    <property type="evidence" value="ECO:0007669"/>
    <property type="project" value="UniProtKB-SubCell"/>
</dbReference>
<dbReference type="GO" id="GO:0005230">
    <property type="term" value="F:extracellular ligand-gated monoatomic ion channel activity"/>
    <property type="evidence" value="ECO:0007669"/>
    <property type="project" value="InterPro"/>
</dbReference>
<dbReference type="InterPro" id="IPR006201">
    <property type="entry name" value="Neur_channel"/>
</dbReference>
<reference evidence="3" key="1">
    <citation type="submission" date="2019-11" db="UniProtKB">
        <authorList>
            <consortium name="WormBaseParasite"/>
        </authorList>
    </citation>
    <scope>IDENTIFICATION</scope>
    <source>
        <strain evidence="3">Puerto Rican</strain>
    </source>
</reference>
<dbReference type="SUPFAM" id="SSF90112">
    <property type="entry name" value="Neurotransmitter-gated ion-channel transmembrane pore"/>
    <property type="match status" value="1"/>
</dbReference>
<feature type="transmembrane region" description="Helical" evidence="2">
    <location>
        <begin position="605"/>
        <end position="626"/>
    </location>
</feature>